<keyword evidence="8" id="KW-1185">Reference proteome</keyword>
<comment type="similarity">
    <text evidence="1">Belongs to the FliN/MopA/SpaO family.</text>
</comment>
<name>A0ABT0K9S7_9GAMM</name>
<evidence type="ECO:0000259" key="5">
    <source>
        <dbReference type="Pfam" id="PF26294"/>
    </source>
</evidence>
<dbReference type="PANTHER" id="PTHR30034:SF6">
    <property type="entry name" value="YOP PROTEINS TRANSLOCATION PROTEIN Q"/>
    <property type="match status" value="1"/>
</dbReference>
<sequence length="308" mass="34312">MLKQRVPTRERHIQQYERLSALWQEQGLGQAENTLPMGGSLLRFTTDSGWQGVIDVVAWFGAVAPDLAAQASQAWSLPQLITLFENSNLPLDTAVLPEMLHYQRIVAQGLLSDDNAEPTASFHRFTDKHGDIWFCGMEVLPEYHHCGEHVDAALIPLTLNFRIGLSTLSYQGIRSLQPGDALLIQRQVSDIVIDCHKIGHFIHHEEGIMFEEAEQTETQTTEHDSGEIHHSEQIPVTLDFIFQQKSVTVGELAAIYQGSIMKCDPQAVNNIIVRANGLAIANGQLVWFEDCPAVEITKINPEVSSGKQ</sequence>
<keyword evidence="7" id="KW-0969">Cilium</keyword>
<accession>A0ABT0K9S7</accession>
<keyword evidence="3" id="KW-0843">Virulence</keyword>
<dbReference type="Pfam" id="PF01052">
    <property type="entry name" value="FliMN_C"/>
    <property type="match status" value="1"/>
</dbReference>
<feature type="domain" description="Flagellar motor switch protein FliN-like C-terminal" evidence="4">
    <location>
        <begin position="232"/>
        <end position="299"/>
    </location>
</feature>
<gene>
    <name evidence="7" type="ORF">KAJ71_07110</name>
</gene>
<comment type="caution">
    <text evidence="7">The sequence shown here is derived from an EMBL/GenBank/DDBJ whole genome shotgun (WGS) entry which is preliminary data.</text>
</comment>
<dbReference type="InterPro" id="IPR058805">
    <property type="entry name" value="SpaO_FliMN_C_rel"/>
</dbReference>
<dbReference type="PRINTS" id="PR01339">
    <property type="entry name" value="TYPE3OMOPROT"/>
</dbReference>
<evidence type="ECO:0000256" key="3">
    <source>
        <dbReference type="ARBA" id="ARBA00023026"/>
    </source>
</evidence>
<dbReference type="InterPro" id="IPR001543">
    <property type="entry name" value="FliN-like_C"/>
</dbReference>
<dbReference type="RefSeq" id="WP_248945075.1">
    <property type="nucleotide sequence ID" value="NZ_CBCSGY010000005.1"/>
</dbReference>
<reference evidence="7" key="1">
    <citation type="submission" date="2021-04" db="EMBL/GenBank/DDBJ databases">
        <title>Genome sequence of Serratia sp. arafor3.</title>
        <authorList>
            <person name="Besaury L."/>
        </authorList>
    </citation>
    <scope>NUCLEOTIDE SEQUENCE</scope>
    <source>
        <strain evidence="7">Arafor3</strain>
    </source>
</reference>
<keyword evidence="7" id="KW-0282">Flagellum</keyword>
<evidence type="ECO:0000256" key="1">
    <source>
        <dbReference type="ARBA" id="ARBA00009226"/>
    </source>
</evidence>
<dbReference type="InterPro" id="IPR058804">
    <property type="entry name" value="SpaO_N"/>
</dbReference>
<dbReference type="Pfam" id="PF26304">
    <property type="entry name" value="FliMN_C_rel"/>
    <property type="match status" value="1"/>
</dbReference>
<evidence type="ECO:0000256" key="2">
    <source>
        <dbReference type="ARBA" id="ARBA00021925"/>
    </source>
</evidence>
<evidence type="ECO:0000313" key="8">
    <source>
        <dbReference type="Proteomes" id="UP001165275"/>
    </source>
</evidence>
<dbReference type="SUPFAM" id="SSF101801">
    <property type="entry name" value="Surface presentation of antigens (SPOA)"/>
    <property type="match status" value="1"/>
</dbReference>
<dbReference type="EMBL" id="JAGQDC010000004">
    <property type="protein sequence ID" value="MCL1028793.1"/>
    <property type="molecule type" value="Genomic_DNA"/>
</dbReference>
<evidence type="ECO:0000259" key="6">
    <source>
        <dbReference type="Pfam" id="PF26304"/>
    </source>
</evidence>
<keyword evidence="7" id="KW-0966">Cell projection</keyword>
<dbReference type="Gene3D" id="2.30.330.10">
    <property type="entry name" value="SpoA-like"/>
    <property type="match status" value="1"/>
</dbReference>
<protein>
    <recommendedName>
        <fullName evidence="2">Surface presentation of antigens protein SpaO</fullName>
    </recommendedName>
</protein>
<proteinExistence type="inferred from homology"/>
<feature type="domain" description="SpaO N-terminal" evidence="5">
    <location>
        <begin position="15"/>
        <end position="135"/>
    </location>
</feature>
<dbReference type="Pfam" id="PF26294">
    <property type="entry name" value="SpaO_N"/>
    <property type="match status" value="1"/>
</dbReference>
<evidence type="ECO:0000313" key="7">
    <source>
        <dbReference type="EMBL" id="MCL1028793.1"/>
    </source>
</evidence>
<dbReference type="InterPro" id="IPR036429">
    <property type="entry name" value="SpoA-like_sf"/>
</dbReference>
<dbReference type="InterPro" id="IPR003283">
    <property type="entry name" value="T3SS_OMP_SpaO"/>
</dbReference>
<dbReference type="Proteomes" id="UP001165275">
    <property type="component" value="Unassembled WGS sequence"/>
</dbReference>
<evidence type="ECO:0000259" key="4">
    <source>
        <dbReference type="Pfam" id="PF01052"/>
    </source>
</evidence>
<dbReference type="PANTHER" id="PTHR30034">
    <property type="entry name" value="FLAGELLAR MOTOR SWITCH PROTEIN FLIM"/>
    <property type="match status" value="1"/>
</dbReference>
<feature type="domain" description="SpaO FliM/N C-terminal related" evidence="6">
    <location>
        <begin position="153"/>
        <end position="214"/>
    </location>
</feature>
<organism evidence="7 8">
    <name type="scientific">Serratia silvae</name>
    <dbReference type="NCBI Taxonomy" id="2824122"/>
    <lineage>
        <taxon>Bacteria</taxon>
        <taxon>Pseudomonadati</taxon>
        <taxon>Pseudomonadota</taxon>
        <taxon>Gammaproteobacteria</taxon>
        <taxon>Enterobacterales</taxon>
        <taxon>Yersiniaceae</taxon>
        <taxon>Serratia</taxon>
    </lineage>
</organism>